<organism evidence="1 2">
    <name type="scientific">Vitis vinifera</name>
    <name type="common">Grape</name>
    <dbReference type="NCBI Taxonomy" id="29760"/>
    <lineage>
        <taxon>Eukaryota</taxon>
        <taxon>Viridiplantae</taxon>
        <taxon>Streptophyta</taxon>
        <taxon>Embryophyta</taxon>
        <taxon>Tracheophyta</taxon>
        <taxon>Spermatophyta</taxon>
        <taxon>Magnoliopsida</taxon>
        <taxon>eudicotyledons</taxon>
        <taxon>Gunneridae</taxon>
        <taxon>Pentapetalae</taxon>
        <taxon>rosids</taxon>
        <taxon>Vitales</taxon>
        <taxon>Vitaceae</taxon>
        <taxon>Viteae</taxon>
        <taxon>Vitis</taxon>
    </lineage>
</organism>
<protein>
    <submittedName>
        <fullName evidence="1">Uncharacterized protein</fullName>
    </submittedName>
</protein>
<evidence type="ECO:0000313" key="1">
    <source>
        <dbReference type="EMBL" id="RVW73778.1"/>
    </source>
</evidence>
<accession>A0A438GNM5</accession>
<name>A0A438GNM5_VITVI</name>
<dbReference type="EMBL" id="QGNW01000384">
    <property type="protein sequence ID" value="RVW73778.1"/>
    <property type="molecule type" value="Genomic_DNA"/>
</dbReference>
<dbReference type="AlphaFoldDB" id="A0A438GNM5"/>
<gene>
    <name evidence="1" type="ORF">CK203_057613</name>
</gene>
<reference evidence="1 2" key="1">
    <citation type="journal article" date="2018" name="PLoS Genet.">
        <title>Population sequencing reveals clonal diversity and ancestral inbreeding in the grapevine cultivar Chardonnay.</title>
        <authorList>
            <person name="Roach M.J."/>
            <person name="Johnson D.L."/>
            <person name="Bohlmann J."/>
            <person name="van Vuuren H.J."/>
            <person name="Jones S.J."/>
            <person name="Pretorius I.S."/>
            <person name="Schmidt S.A."/>
            <person name="Borneman A.R."/>
        </authorList>
    </citation>
    <scope>NUCLEOTIDE SEQUENCE [LARGE SCALE GENOMIC DNA]</scope>
    <source>
        <strain evidence="2">cv. Chardonnay</strain>
        <tissue evidence="1">Leaf</tissue>
    </source>
</reference>
<proteinExistence type="predicted"/>
<evidence type="ECO:0000313" key="2">
    <source>
        <dbReference type="Proteomes" id="UP000288805"/>
    </source>
</evidence>
<dbReference type="Proteomes" id="UP000288805">
    <property type="component" value="Unassembled WGS sequence"/>
</dbReference>
<comment type="caution">
    <text evidence="1">The sequence shown here is derived from an EMBL/GenBank/DDBJ whole genome shotgun (WGS) entry which is preliminary data.</text>
</comment>
<sequence length="74" mass="8092">MLVSIDLPLFATLGWGPERLARDLRIVDRDQPGFSSLDPDRRYHGIAPGCYIGIGSKDRWALGLAIASCGEHPT</sequence>